<sequence>MIFTESISSVYNISNSKRLTQSSGVNSQNIMYTSLFDQVFTDSFFSPMRTVYVVSDSQLEEIKRKQRQEELDNLEASRKRLEETYQSRIQIIDEREHELKEALKALLPADKKNKLTTE</sequence>
<dbReference type="HOGENOM" id="CLU_167571_0_0_3"/>
<accession>Q7VAE1</accession>
<name>Q7VAE1_PROMA</name>
<reference evidence="1 2" key="1">
    <citation type="journal article" date="2003" name="Proc. Natl. Acad. Sci. U.S.A.">
        <title>Genome sequence of the cyanobacterium Prochlorococcus marinus SS120, a nearly minimal oxyphototrophic genome.</title>
        <authorList>
            <person name="Dufresne A."/>
            <person name="Salanoubat M."/>
            <person name="Partensky F."/>
            <person name="Artiguenave F."/>
            <person name="Axmann I.M."/>
            <person name="Barbe V."/>
            <person name="Duprat S."/>
            <person name="Galperin M.Y."/>
            <person name="Koonin E.V."/>
            <person name="Le Gall F."/>
            <person name="Makarova K.S."/>
            <person name="Ostrowski M."/>
            <person name="Oztas S."/>
            <person name="Robert C."/>
            <person name="Rogozin I.B."/>
            <person name="Scanlan D.J."/>
            <person name="Tandeau de Marsac N."/>
            <person name="Weissenbach J."/>
            <person name="Wincker P."/>
            <person name="Wolf Y.I."/>
            <person name="Hess W.R."/>
        </authorList>
    </citation>
    <scope>NUCLEOTIDE SEQUENCE [LARGE SCALE GENOMIC DNA]</scope>
    <source>
        <strain evidence="2">SARG / CCMP1375 / SS120</strain>
    </source>
</reference>
<dbReference type="AlphaFoldDB" id="Q7VAE1"/>
<dbReference type="PATRIC" id="fig|167539.5.peg.1601"/>
<keyword evidence="2" id="KW-1185">Reference proteome</keyword>
<protein>
    <submittedName>
        <fullName evidence="1">Uncharacterized protein</fullName>
    </submittedName>
</protein>
<gene>
    <name evidence="1" type="ordered locus">Pro_1523</name>
</gene>
<evidence type="ECO:0000313" key="2">
    <source>
        <dbReference type="Proteomes" id="UP000001420"/>
    </source>
</evidence>
<dbReference type="OrthoDB" id="541225at2"/>
<dbReference type="STRING" id="167539.Pro_1523"/>
<dbReference type="KEGG" id="pma:Pro_1523"/>
<dbReference type="EMBL" id="AE017126">
    <property type="protein sequence ID" value="AAQ00567.1"/>
    <property type="molecule type" value="Genomic_DNA"/>
</dbReference>
<dbReference type="EnsemblBacteria" id="AAQ00567">
    <property type="protein sequence ID" value="AAQ00567"/>
    <property type="gene ID" value="Pro_1523"/>
</dbReference>
<dbReference type="Proteomes" id="UP000001420">
    <property type="component" value="Chromosome"/>
</dbReference>
<organism evidence="1 2">
    <name type="scientific">Prochlorococcus marinus (strain SARG / CCMP1375 / SS120)</name>
    <dbReference type="NCBI Taxonomy" id="167539"/>
    <lineage>
        <taxon>Bacteria</taxon>
        <taxon>Bacillati</taxon>
        <taxon>Cyanobacteriota</taxon>
        <taxon>Cyanophyceae</taxon>
        <taxon>Synechococcales</taxon>
        <taxon>Prochlorococcaceae</taxon>
        <taxon>Prochlorococcus</taxon>
    </lineage>
</organism>
<proteinExistence type="predicted"/>
<evidence type="ECO:0000313" key="1">
    <source>
        <dbReference type="EMBL" id="AAQ00567.1"/>
    </source>
</evidence>